<evidence type="ECO:0000313" key="9">
    <source>
        <dbReference type="Proteomes" id="UP000285567"/>
    </source>
</evidence>
<feature type="domain" description="RNA polymerase sigma factor 70 region 4 type 2" evidence="7">
    <location>
        <begin position="133"/>
        <end position="184"/>
    </location>
</feature>
<reference evidence="8 9" key="1">
    <citation type="journal article" date="2016" name="Front. Microbiol.">
        <title>Comprehensive Phylogenetic Analysis of Bovine Non-aureus Staphylococci Species Based on Whole-Genome Sequencing.</title>
        <authorList>
            <person name="Naushad S."/>
            <person name="Barkema H.W."/>
            <person name="Luby C."/>
            <person name="Condas L.A."/>
            <person name="Nobrega D.B."/>
            <person name="Carson D.A."/>
            <person name="De Buck J."/>
        </authorList>
    </citation>
    <scope>NUCLEOTIDE SEQUENCE [LARGE SCALE GENOMIC DNA]</scope>
    <source>
        <strain evidence="8 9">SNUC 102</strain>
    </source>
</reference>
<dbReference type="PANTHER" id="PTHR43133">
    <property type="entry name" value="RNA POLYMERASE ECF-TYPE SIGMA FACTO"/>
    <property type="match status" value="1"/>
</dbReference>
<accession>A0A418IQA6</accession>
<dbReference type="EMBL" id="QXUL01000016">
    <property type="protein sequence ID" value="RIN11717.1"/>
    <property type="molecule type" value="Genomic_DNA"/>
</dbReference>
<dbReference type="InterPro" id="IPR013249">
    <property type="entry name" value="RNA_pol_sigma70_r4_t2"/>
</dbReference>
<evidence type="ECO:0000256" key="2">
    <source>
        <dbReference type="ARBA" id="ARBA00023015"/>
    </source>
</evidence>
<dbReference type="RefSeq" id="WP_107551127.1">
    <property type="nucleotide sequence ID" value="NZ_PZES01000001.1"/>
</dbReference>
<dbReference type="NCBIfam" id="TIGR02937">
    <property type="entry name" value="sigma70-ECF"/>
    <property type="match status" value="1"/>
</dbReference>
<feature type="domain" description="RNA polymerase sigma-70 region 2" evidence="6">
    <location>
        <begin position="29"/>
        <end position="95"/>
    </location>
</feature>
<dbReference type="AlphaFoldDB" id="A0A418IQA6"/>
<evidence type="ECO:0000259" key="6">
    <source>
        <dbReference type="Pfam" id="PF04542"/>
    </source>
</evidence>
<evidence type="ECO:0000256" key="1">
    <source>
        <dbReference type="ARBA" id="ARBA00010641"/>
    </source>
</evidence>
<dbReference type="Proteomes" id="UP000285567">
    <property type="component" value="Unassembled WGS sequence"/>
</dbReference>
<gene>
    <name evidence="8" type="ORF">BU097_04405</name>
</gene>
<keyword evidence="3" id="KW-0731">Sigma factor</keyword>
<dbReference type="InterPro" id="IPR039425">
    <property type="entry name" value="RNA_pol_sigma-70-like"/>
</dbReference>
<dbReference type="InterPro" id="IPR036388">
    <property type="entry name" value="WH-like_DNA-bd_sf"/>
</dbReference>
<evidence type="ECO:0000313" key="8">
    <source>
        <dbReference type="EMBL" id="RIN11717.1"/>
    </source>
</evidence>
<dbReference type="Gene3D" id="1.10.1740.10">
    <property type="match status" value="1"/>
</dbReference>
<keyword evidence="9" id="KW-1185">Reference proteome</keyword>
<comment type="caution">
    <text evidence="8">The sequence shown here is derived from an EMBL/GenBank/DDBJ whole genome shotgun (WGS) entry which is preliminary data.</text>
</comment>
<dbReference type="InterPro" id="IPR014284">
    <property type="entry name" value="RNA_pol_sigma-70_dom"/>
</dbReference>
<organism evidence="8 9">
    <name type="scientific">Staphylococcus xylosus</name>
    <dbReference type="NCBI Taxonomy" id="1288"/>
    <lineage>
        <taxon>Bacteria</taxon>
        <taxon>Bacillati</taxon>
        <taxon>Bacillota</taxon>
        <taxon>Bacilli</taxon>
        <taxon>Bacillales</taxon>
        <taxon>Staphylococcaceae</taxon>
        <taxon>Staphylococcus</taxon>
    </lineage>
</organism>
<dbReference type="InterPro" id="IPR013325">
    <property type="entry name" value="RNA_pol_sigma_r2"/>
</dbReference>
<dbReference type="InterPro" id="IPR007627">
    <property type="entry name" value="RNA_pol_sigma70_r2"/>
</dbReference>
<evidence type="ECO:0000259" key="7">
    <source>
        <dbReference type="Pfam" id="PF08281"/>
    </source>
</evidence>
<keyword evidence="2" id="KW-0805">Transcription regulation</keyword>
<proteinExistence type="inferred from homology"/>
<evidence type="ECO:0000256" key="5">
    <source>
        <dbReference type="ARBA" id="ARBA00023163"/>
    </source>
</evidence>
<dbReference type="SUPFAM" id="SSF88946">
    <property type="entry name" value="Sigma2 domain of RNA polymerase sigma factors"/>
    <property type="match status" value="1"/>
</dbReference>
<comment type="similarity">
    <text evidence="1">Belongs to the sigma-70 factor family. ECF subfamily.</text>
</comment>
<dbReference type="PANTHER" id="PTHR43133:SF8">
    <property type="entry name" value="RNA POLYMERASE SIGMA FACTOR HI_1459-RELATED"/>
    <property type="match status" value="1"/>
</dbReference>
<name>A0A418IQA6_STAXY</name>
<dbReference type="OrthoDB" id="2409277at2"/>
<keyword evidence="5" id="KW-0804">Transcription</keyword>
<dbReference type="Pfam" id="PF04542">
    <property type="entry name" value="Sigma70_r2"/>
    <property type="match status" value="1"/>
</dbReference>
<dbReference type="InterPro" id="IPR013324">
    <property type="entry name" value="RNA_pol_sigma_r3/r4-like"/>
</dbReference>
<protein>
    <submittedName>
        <fullName evidence="8">Sigma-70 family RNA polymerase sigma factor</fullName>
    </submittedName>
</protein>
<dbReference type="Pfam" id="PF08281">
    <property type="entry name" value="Sigma70_r4_2"/>
    <property type="match status" value="1"/>
</dbReference>
<dbReference type="GO" id="GO:0016987">
    <property type="term" value="F:sigma factor activity"/>
    <property type="evidence" value="ECO:0007669"/>
    <property type="project" value="UniProtKB-KW"/>
</dbReference>
<dbReference type="GO" id="GO:0003677">
    <property type="term" value="F:DNA binding"/>
    <property type="evidence" value="ECO:0007669"/>
    <property type="project" value="UniProtKB-KW"/>
</dbReference>
<sequence length="191" mass="22805">MLEPNNHEFTASKNAELNIFEKHDLPKIFTALIPLIHKRLKHFSIHPNDQEDLCQEVLIKLFQAFRHFDFKSAIPIEHYVNRVIKNVKNDYIRKKFYGYERQTLLINEFIVSYNNSKMECPIDKHLLAIEVGEYIQRCVLNLTKLEQVVVIYLLKDYKPKEIAELLNVSKKVVYNAIHRCKIKLRYLLDDY</sequence>
<evidence type="ECO:0000256" key="4">
    <source>
        <dbReference type="ARBA" id="ARBA00023125"/>
    </source>
</evidence>
<keyword evidence="4" id="KW-0238">DNA-binding</keyword>
<dbReference type="GO" id="GO:0006352">
    <property type="term" value="P:DNA-templated transcription initiation"/>
    <property type="evidence" value="ECO:0007669"/>
    <property type="project" value="InterPro"/>
</dbReference>
<dbReference type="SUPFAM" id="SSF88659">
    <property type="entry name" value="Sigma3 and sigma4 domains of RNA polymerase sigma factors"/>
    <property type="match status" value="1"/>
</dbReference>
<evidence type="ECO:0000256" key="3">
    <source>
        <dbReference type="ARBA" id="ARBA00023082"/>
    </source>
</evidence>
<dbReference type="Gene3D" id="1.10.10.10">
    <property type="entry name" value="Winged helix-like DNA-binding domain superfamily/Winged helix DNA-binding domain"/>
    <property type="match status" value="1"/>
</dbReference>